<proteinExistence type="predicted"/>
<organism evidence="2 3">
    <name type="scientific">Chryseobacterium endophyticum</name>
    <dbReference type="NCBI Taxonomy" id="1854762"/>
    <lineage>
        <taxon>Bacteria</taxon>
        <taxon>Pseudomonadati</taxon>
        <taxon>Bacteroidota</taxon>
        <taxon>Flavobacteriia</taxon>
        <taxon>Flavobacteriales</taxon>
        <taxon>Weeksellaceae</taxon>
        <taxon>Chryseobacterium group</taxon>
        <taxon>Chryseobacterium</taxon>
    </lineage>
</organism>
<keyword evidence="1" id="KW-1133">Transmembrane helix</keyword>
<keyword evidence="1" id="KW-0812">Transmembrane</keyword>
<evidence type="ECO:0000256" key="1">
    <source>
        <dbReference type="SAM" id="Phobius"/>
    </source>
</evidence>
<sequence>MKIPQRYFLETRFLSYSTVVIVVLVILSVWISGAGSHRSLFQNSILSTSILATVLFLFISLGLYFGLKLKDNVGHIINREKIVKYSEKRPKIDSFDLPDISFGGEAGCGELILSVILWIFFSIVLVFLLYFLGVVFWVVILLFTAMLYWIFFGLYGWYLKTPDTVKETWSKALLSDFFIHFCLFLGSMELSFYPIT</sequence>
<dbReference type="EMBL" id="CP154834">
    <property type="protein sequence ID" value="XAO73156.1"/>
    <property type="molecule type" value="Genomic_DNA"/>
</dbReference>
<keyword evidence="1" id="KW-0472">Membrane</keyword>
<dbReference type="Proteomes" id="UP001463665">
    <property type="component" value="Chromosome"/>
</dbReference>
<feature type="transmembrane region" description="Helical" evidence="1">
    <location>
        <begin position="12"/>
        <end position="33"/>
    </location>
</feature>
<evidence type="ECO:0000313" key="2">
    <source>
        <dbReference type="EMBL" id="XAO73156.1"/>
    </source>
</evidence>
<feature type="transmembrane region" description="Helical" evidence="1">
    <location>
        <begin position="177"/>
        <end position="195"/>
    </location>
</feature>
<protein>
    <submittedName>
        <fullName evidence="2">Uncharacterized protein</fullName>
    </submittedName>
</protein>
<keyword evidence="3" id="KW-1185">Reference proteome</keyword>
<evidence type="ECO:0000313" key="3">
    <source>
        <dbReference type="Proteomes" id="UP001463665"/>
    </source>
</evidence>
<accession>A0AAU6WKJ2</accession>
<feature type="transmembrane region" description="Helical" evidence="1">
    <location>
        <begin position="111"/>
        <end position="130"/>
    </location>
</feature>
<name>A0AAU6WKJ2_9FLAO</name>
<dbReference type="RefSeq" id="WP_345765740.1">
    <property type="nucleotide sequence ID" value="NZ_CP154834.1"/>
</dbReference>
<gene>
    <name evidence="2" type="ORF">AAFP95_15300</name>
</gene>
<feature type="transmembrane region" description="Helical" evidence="1">
    <location>
        <begin position="45"/>
        <end position="67"/>
    </location>
</feature>
<dbReference type="AlphaFoldDB" id="A0AAU6WKJ2"/>
<feature type="transmembrane region" description="Helical" evidence="1">
    <location>
        <begin position="136"/>
        <end position="157"/>
    </location>
</feature>
<reference evidence="2 3" key="1">
    <citation type="submission" date="2024-04" db="EMBL/GenBank/DDBJ databases">
        <title>Genome sequencing and assembly of rice foliar adapted Chryseobacterium endophyticum OsEnb-ALM-A6.</title>
        <authorList>
            <person name="Kumar S."/>
            <person name="Javed M."/>
            <person name="Chouhan V."/>
            <person name="Charishma K."/>
            <person name="Patel A."/>
            <person name="Kumar M."/>
            <person name="Sahu K.P."/>
            <person name="Kumar A."/>
        </authorList>
    </citation>
    <scope>NUCLEOTIDE SEQUENCE [LARGE SCALE GENOMIC DNA]</scope>
    <source>
        <strain evidence="2 3">OsEnb-ALM-A6</strain>
    </source>
</reference>